<dbReference type="PANTHER" id="PTHR21354">
    <property type="entry name" value="ZINC FINGER PROTEIN 511"/>
    <property type="match status" value="1"/>
</dbReference>
<name>A0A0C9VC13_SPHS4</name>
<dbReference type="PANTHER" id="PTHR21354:SF0">
    <property type="entry name" value="ZINC FINGER PROTEIN 511"/>
    <property type="match status" value="1"/>
</dbReference>
<dbReference type="OrthoDB" id="18440at2759"/>
<feature type="region of interest" description="Disordered" evidence="1">
    <location>
        <begin position="242"/>
        <end position="315"/>
    </location>
</feature>
<reference evidence="3 4" key="1">
    <citation type="submission" date="2014-06" db="EMBL/GenBank/DDBJ databases">
        <title>Evolutionary Origins and Diversification of the Mycorrhizal Mutualists.</title>
        <authorList>
            <consortium name="DOE Joint Genome Institute"/>
            <consortium name="Mycorrhizal Genomics Consortium"/>
            <person name="Kohler A."/>
            <person name="Kuo A."/>
            <person name="Nagy L.G."/>
            <person name="Floudas D."/>
            <person name="Copeland A."/>
            <person name="Barry K.W."/>
            <person name="Cichocki N."/>
            <person name="Veneault-Fourrey C."/>
            <person name="LaButti K."/>
            <person name="Lindquist E.A."/>
            <person name="Lipzen A."/>
            <person name="Lundell T."/>
            <person name="Morin E."/>
            <person name="Murat C."/>
            <person name="Riley R."/>
            <person name="Ohm R."/>
            <person name="Sun H."/>
            <person name="Tunlid A."/>
            <person name="Henrissat B."/>
            <person name="Grigoriev I.V."/>
            <person name="Hibbett D.S."/>
            <person name="Martin F."/>
        </authorList>
    </citation>
    <scope>NUCLEOTIDE SEQUENCE [LARGE SCALE GENOMIC DNA]</scope>
    <source>
        <strain evidence="3 4">SS14</strain>
    </source>
</reference>
<feature type="region of interest" description="Disordered" evidence="1">
    <location>
        <begin position="168"/>
        <end position="221"/>
    </location>
</feature>
<feature type="domain" description="C2H2-type" evidence="2">
    <location>
        <begin position="75"/>
        <end position="98"/>
    </location>
</feature>
<feature type="compositionally biased region" description="Basic residues" evidence="1">
    <location>
        <begin position="281"/>
        <end position="296"/>
    </location>
</feature>
<dbReference type="EMBL" id="KN837195">
    <property type="protein sequence ID" value="KIJ34856.1"/>
    <property type="molecule type" value="Genomic_DNA"/>
</dbReference>
<dbReference type="AlphaFoldDB" id="A0A0C9VC13"/>
<protein>
    <recommendedName>
        <fullName evidence="2">C2H2-type domain-containing protein</fullName>
    </recommendedName>
</protein>
<evidence type="ECO:0000256" key="1">
    <source>
        <dbReference type="SAM" id="MobiDB-lite"/>
    </source>
</evidence>
<feature type="region of interest" description="Disordered" evidence="1">
    <location>
        <begin position="1"/>
        <end position="28"/>
    </location>
</feature>
<keyword evidence="4" id="KW-1185">Reference proteome</keyword>
<proteinExistence type="predicted"/>
<sequence length="315" mass="34445">MSSAKRARSRSPTPEMTKPEPEPSHKLSKLAVPPSLYASLTCRLPPTCSLPHKPTRLSSVQQVEEHYSKYHTFVCEAQGCRTVFPDGRFLELHIAECHDPIIALKRERGDKTFACYLASCDRSFTTPKGRRLHLIQVHGYPKQFFFSVTNKGIGGLLHRWGPGASLYRGEWKPRSKDEEMGSASESDSNEGEMDEDGRERPPFSGNAINDSPEPAAARAASSEVDSLSGAISSLSLVPDKIRFGRGGKKGGFSHFQHAPIKAATKRNTEQTNGEAEGKSHNGSRHNHRGRVPRKHGVSSQEASSASGDAEMGNVS</sequence>
<organism evidence="3 4">
    <name type="scientific">Sphaerobolus stellatus (strain SS14)</name>
    <dbReference type="NCBI Taxonomy" id="990650"/>
    <lineage>
        <taxon>Eukaryota</taxon>
        <taxon>Fungi</taxon>
        <taxon>Dikarya</taxon>
        <taxon>Basidiomycota</taxon>
        <taxon>Agaricomycotina</taxon>
        <taxon>Agaricomycetes</taxon>
        <taxon>Phallomycetidae</taxon>
        <taxon>Geastrales</taxon>
        <taxon>Sphaerobolaceae</taxon>
        <taxon>Sphaerobolus</taxon>
    </lineage>
</organism>
<dbReference type="Proteomes" id="UP000054279">
    <property type="component" value="Unassembled WGS sequence"/>
</dbReference>
<accession>A0A0C9VC13</accession>
<evidence type="ECO:0000259" key="2">
    <source>
        <dbReference type="PROSITE" id="PS00028"/>
    </source>
</evidence>
<dbReference type="SMART" id="SM00355">
    <property type="entry name" value="ZnF_C2H2"/>
    <property type="match status" value="2"/>
</dbReference>
<evidence type="ECO:0000313" key="4">
    <source>
        <dbReference type="Proteomes" id="UP000054279"/>
    </source>
</evidence>
<dbReference type="PROSITE" id="PS00028">
    <property type="entry name" value="ZINC_FINGER_C2H2_1"/>
    <property type="match status" value="2"/>
</dbReference>
<dbReference type="HOGENOM" id="CLU_055660_2_0_1"/>
<gene>
    <name evidence="3" type="ORF">M422DRAFT_34939</name>
</gene>
<dbReference type="InterPro" id="IPR013087">
    <property type="entry name" value="Znf_C2H2_type"/>
</dbReference>
<feature type="compositionally biased region" description="Polar residues" evidence="1">
    <location>
        <begin position="297"/>
        <end position="306"/>
    </location>
</feature>
<feature type="compositionally biased region" description="Low complexity" evidence="1">
    <location>
        <begin position="211"/>
        <end position="221"/>
    </location>
</feature>
<feature type="compositionally biased region" description="Basic and acidic residues" evidence="1">
    <location>
        <begin position="169"/>
        <end position="179"/>
    </location>
</feature>
<evidence type="ECO:0000313" key="3">
    <source>
        <dbReference type="EMBL" id="KIJ34856.1"/>
    </source>
</evidence>
<feature type="domain" description="C2H2-type" evidence="2">
    <location>
        <begin position="115"/>
        <end position="138"/>
    </location>
</feature>
<feature type="compositionally biased region" description="Acidic residues" evidence="1">
    <location>
        <begin position="187"/>
        <end position="196"/>
    </location>
</feature>
<dbReference type="InterPro" id="IPR039258">
    <property type="entry name" value="ZNF511"/>
</dbReference>